<dbReference type="EMBL" id="JBEXAC010000002">
    <property type="protein sequence ID" value="MET6999028.1"/>
    <property type="molecule type" value="Genomic_DNA"/>
</dbReference>
<evidence type="ECO:0000256" key="1">
    <source>
        <dbReference type="ARBA" id="ARBA00022617"/>
    </source>
</evidence>
<dbReference type="SUPFAM" id="SSF46626">
    <property type="entry name" value="Cytochrome c"/>
    <property type="match status" value="2"/>
</dbReference>
<keyword evidence="3 4" id="KW-0408">Iron</keyword>
<dbReference type="PANTHER" id="PTHR35008">
    <property type="entry name" value="BLL4482 PROTEIN-RELATED"/>
    <property type="match status" value="1"/>
</dbReference>
<keyword evidence="5" id="KW-0812">Transmembrane</keyword>
<dbReference type="PANTHER" id="PTHR35008:SF9">
    <property type="entry name" value="CYTOCHROME C DOMAIN-CONTAINING PROTEIN"/>
    <property type="match status" value="1"/>
</dbReference>
<gene>
    <name evidence="7" type="ORF">ABR189_16700</name>
</gene>
<evidence type="ECO:0000256" key="2">
    <source>
        <dbReference type="ARBA" id="ARBA00022723"/>
    </source>
</evidence>
<feature type="domain" description="Cytochrome c" evidence="6">
    <location>
        <begin position="210"/>
        <end position="300"/>
    </location>
</feature>
<dbReference type="Pfam" id="PF00034">
    <property type="entry name" value="Cytochrom_C"/>
    <property type="match status" value="1"/>
</dbReference>
<dbReference type="Pfam" id="PF21342">
    <property type="entry name" value="SoxA-TsdA_cyt-c"/>
    <property type="match status" value="1"/>
</dbReference>
<proteinExistence type="predicted"/>
<dbReference type="PROSITE" id="PS51007">
    <property type="entry name" value="CYTC"/>
    <property type="match status" value="1"/>
</dbReference>
<evidence type="ECO:0000256" key="3">
    <source>
        <dbReference type="ARBA" id="ARBA00023004"/>
    </source>
</evidence>
<feature type="transmembrane region" description="Helical" evidence="5">
    <location>
        <begin position="12"/>
        <end position="32"/>
    </location>
</feature>
<accession>A0ABV2T7M5</accession>
<keyword evidence="1 4" id="KW-0349">Heme</keyword>
<keyword evidence="2 4" id="KW-0479">Metal-binding</keyword>
<evidence type="ECO:0000256" key="4">
    <source>
        <dbReference type="PROSITE-ProRule" id="PRU00433"/>
    </source>
</evidence>
<keyword evidence="5" id="KW-1133">Transmembrane helix</keyword>
<organism evidence="7 8">
    <name type="scientific">Chitinophaga defluvii</name>
    <dbReference type="NCBI Taxonomy" id="3163343"/>
    <lineage>
        <taxon>Bacteria</taxon>
        <taxon>Pseudomonadati</taxon>
        <taxon>Bacteroidota</taxon>
        <taxon>Chitinophagia</taxon>
        <taxon>Chitinophagales</taxon>
        <taxon>Chitinophagaceae</taxon>
        <taxon>Chitinophaga</taxon>
    </lineage>
</organism>
<evidence type="ECO:0000313" key="8">
    <source>
        <dbReference type="Proteomes" id="UP001549749"/>
    </source>
</evidence>
<evidence type="ECO:0000256" key="5">
    <source>
        <dbReference type="SAM" id="Phobius"/>
    </source>
</evidence>
<dbReference type="Proteomes" id="UP001549749">
    <property type="component" value="Unassembled WGS sequence"/>
</dbReference>
<keyword evidence="5" id="KW-0472">Membrane</keyword>
<dbReference type="InterPro" id="IPR036909">
    <property type="entry name" value="Cyt_c-like_dom_sf"/>
</dbReference>
<name>A0ABV2T7M5_9BACT</name>
<dbReference type="RefSeq" id="WP_354661594.1">
    <property type="nucleotide sequence ID" value="NZ_JBEXAC010000002.1"/>
</dbReference>
<comment type="caution">
    <text evidence="7">The sequence shown here is derived from an EMBL/GenBank/DDBJ whole genome shotgun (WGS) entry which is preliminary data.</text>
</comment>
<keyword evidence="8" id="KW-1185">Reference proteome</keyword>
<dbReference type="InterPro" id="IPR009056">
    <property type="entry name" value="Cyt_c-like_dom"/>
</dbReference>
<dbReference type="InterPro" id="IPR051459">
    <property type="entry name" value="Cytochrome_c-type_DH"/>
</dbReference>
<protein>
    <submittedName>
        <fullName evidence="7">C-type cytochrome</fullName>
    </submittedName>
</protein>
<reference evidence="7 8" key="1">
    <citation type="submission" date="2024-06" db="EMBL/GenBank/DDBJ databases">
        <title>Chitinophaga defluvii sp. nov., isolated from municipal sewage.</title>
        <authorList>
            <person name="Zhang L."/>
        </authorList>
    </citation>
    <scope>NUCLEOTIDE SEQUENCE [LARGE SCALE GENOMIC DNA]</scope>
    <source>
        <strain evidence="7 8">H8</strain>
    </source>
</reference>
<evidence type="ECO:0000313" key="7">
    <source>
        <dbReference type="EMBL" id="MET6999028.1"/>
    </source>
</evidence>
<sequence>MDTNEDVKTKRYKRTIFGLLACVLILILIILFETCFLCYRTFYHTASAGDEVVATTRPAAPAADQPKLWKAPDESTIPAGAAGETIKYGRELIAHTAKYLGPKGTVMQISNGMNCQNCHLEAGTKPFGNNYSAVAATYPRFRARSNSNESIYKRISDCFERSLNGKAPDTTTKEMLAMKAYMEWLGSNVNKGTKPPGSGLTKLAYLDRAAAPEKGKAVYTQKCQVCHGAGGEGVLNTDALTYVYPPLWGPHSYNDAAGLFRLSNFAGYVKDNMPFGATHDNQQLTDEECWDVAAFINSQPRPHKDQTADWHDMKQKPIDFPYGPFADAFTESEHKYGPYQPIKDARN</sequence>
<dbReference type="Gene3D" id="1.10.760.10">
    <property type="entry name" value="Cytochrome c-like domain"/>
    <property type="match status" value="2"/>
</dbReference>
<evidence type="ECO:0000259" key="6">
    <source>
        <dbReference type="PROSITE" id="PS51007"/>
    </source>
</evidence>